<evidence type="ECO:0000313" key="2">
    <source>
        <dbReference type="Proteomes" id="UP001209878"/>
    </source>
</evidence>
<proteinExistence type="predicted"/>
<reference evidence="1" key="1">
    <citation type="journal article" date="2023" name="Mol. Biol. Evol.">
        <title>Third-Generation Sequencing Reveals the Adaptive Role of the Epigenome in Three Deep-Sea Polychaetes.</title>
        <authorList>
            <person name="Perez M."/>
            <person name="Aroh O."/>
            <person name="Sun Y."/>
            <person name="Lan Y."/>
            <person name="Juniper S.K."/>
            <person name="Young C.R."/>
            <person name="Angers B."/>
            <person name="Qian P.Y."/>
        </authorList>
    </citation>
    <scope>NUCLEOTIDE SEQUENCE</scope>
    <source>
        <strain evidence="1">R07B-5</strain>
    </source>
</reference>
<protein>
    <submittedName>
        <fullName evidence="1">Uncharacterized protein</fullName>
    </submittedName>
</protein>
<gene>
    <name evidence="1" type="ORF">NP493_1181g00039</name>
</gene>
<name>A0AAD9KEH8_RIDPI</name>
<dbReference type="EMBL" id="JAODUO010001181">
    <property type="protein sequence ID" value="KAK2169595.1"/>
    <property type="molecule type" value="Genomic_DNA"/>
</dbReference>
<keyword evidence="2" id="KW-1185">Reference proteome</keyword>
<dbReference type="Proteomes" id="UP001209878">
    <property type="component" value="Unassembled WGS sequence"/>
</dbReference>
<comment type="caution">
    <text evidence="1">The sequence shown here is derived from an EMBL/GenBank/DDBJ whole genome shotgun (WGS) entry which is preliminary data.</text>
</comment>
<sequence length="93" mass="10550">MSNHRHDKLPVLQVESILPGYMQQQMLKVDDAQLQKYLNSREHLPLLCSSFVSHFVCHVSAAKVHDHTQKLAIKEGTYHPPDVNTDNGTGYLV</sequence>
<organism evidence="1 2">
    <name type="scientific">Ridgeia piscesae</name>
    <name type="common">Tubeworm</name>
    <dbReference type="NCBI Taxonomy" id="27915"/>
    <lineage>
        <taxon>Eukaryota</taxon>
        <taxon>Metazoa</taxon>
        <taxon>Spiralia</taxon>
        <taxon>Lophotrochozoa</taxon>
        <taxon>Annelida</taxon>
        <taxon>Polychaeta</taxon>
        <taxon>Sedentaria</taxon>
        <taxon>Canalipalpata</taxon>
        <taxon>Sabellida</taxon>
        <taxon>Siboglinidae</taxon>
        <taxon>Ridgeia</taxon>
    </lineage>
</organism>
<evidence type="ECO:0000313" key="1">
    <source>
        <dbReference type="EMBL" id="KAK2169595.1"/>
    </source>
</evidence>
<dbReference type="AlphaFoldDB" id="A0AAD9KEH8"/>
<accession>A0AAD9KEH8</accession>